<dbReference type="GO" id="GO:0005737">
    <property type="term" value="C:cytoplasm"/>
    <property type="evidence" value="ECO:0007669"/>
    <property type="project" value="UniProtKB-SubCell"/>
</dbReference>
<dbReference type="GO" id="GO:0006508">
    <property type="term" value="P:proteolysis"/>
    <property type="evidence" value="ECO:0007669"/>
    <property type="project" value="UniProtKB-UniRule"/>
</dbReference>
<feature type="region of interest" description="Disordered" evidence="9">
    <location>
        <begin position="1071"/>
        <end position="1091"/>
    </location>
</feature>
<proteinExistence type="inferred from homology"/>
<dbReference type="SUPFAM" id="SSF82171">
    <property type="entry name" value="DPP6 N-terminal domain-like"/>
    <property type="match status" value="1"/>
</dbReference>
<dbReference type="Pfam" id="PF14685">
    <property type="entry name" value="PDZ_Tricorn"/>
    <property type="match status" value="1"/>
</dbReference>
<sequence length="1091" mass="122693">MRKIYILGIALLATAQLLSQEGTLLLREPTLSNNSVVFVHANDLWKASLSGGEAQRLTSGVGNESDPRFSKDGKWIAFTAEYDGNSDVYVLPSDGGTPKRITFHPAMDEVQGWTPEGNILFRSTRNARPTMTSQFFTVSPNGGLPKALEIPRGAYGNISADGSHIAYTPITSWDPEWRNYRGGQAMPIWIVNLDTYELMTTPQLDQERHLYPVWSGNKLYYLSERDYTSNVWSYDINTKTEEQITFHKKFDVKNLDVRGNQLVYEQGGRLHLMDLNSRQSNPLTITVKGDLNFSRERWEEVSANSVRNANISPNGKRAIFEHRGDIFTFPKEEGSWRNLTQSSGVADRYPVWSPKGDKIAWFSDRSGEYQLVVSDQYGNDQKSYPLENPTFYFQPDWSPNGKLIAYTDTDYNMWYVNIESGKVVKVDTDRYAHPNRTMNPVWSPDSRWITYEKQQDSHFKAVFIYDTQTGKTVQVTEGTADATSPIWDVSGEYLYFLASTDYGLASGWLDMSSYDPGVTRSLYALVLSASGKAPNLPETDEESSEPEKDTSDKGGKSKKKDKKEEGPASKPVVIDFANIQDRVVALELPARDYQFLQPGPEKQIFVAESVPNTSGLKVHSYDVAKEKATDFAEGVNFMRTSTNGAHALVKNAGGWMITDTKASPKPEDKLTINAQIKIDPQAEYAQIFKEGWRYMRDFLYVDNVHGAPWDKVYSWYQPWIKHVKHRTDLNYVVDILSGEVAIGHSYVSGGDMPDVDRVPVGLLGADFEVNNGHYQIKKIYTGEHWNPELRAPLAMPGLDVQEGDYLVAINGKTLSADQNMYELLAQTANRTININVNSKPSMDGSRMLTVKPVANEYQLRYMDWVEENRRKVDELSDGKLAYVYIPNTSGNGFRSFNKYYFSQQDRKGVILDERNNGGGSAADYMIDIMAREPFGYFNSKANDNRPWTSPIAGIWGPKVMIINERAGSGGDLLPYMFKEKGLGPLVGTRTWGGLVGTWDTPPFIDGGRMVAPRGGFYNNDGEWDVEGKGISPDIEVIQSPKEVVAGKDPQLERAVQEALKLLETQEFIMKPEPDAPVRWKRPAGYDGEGNQ</sequence>
<evidence type="ECO:0000259" key="10">
    <source>
        <dbReference type="SMART" id="SM00245"/>
    </source>
</evidence>
<name>A0AAU7N0E3_9FLAO</name>
<feature type="domain" description="Tail specific protease" evidence="10">
    <location>
        <begin position="843"/>
        <end position="1037"/>
    </location>
</feature>
<dbReference type="InterPro" id="IPR036034">
    <property type="entry name" value="PDZ_sf"/>
</dbReference>
<feature type="active site" description="Charge relay system" evidence="8">
    <location>
        <position position="1026"/>
    </location>
</feature>
<evidence type="ECO:0000256" key="3">
    <source>
        <dbReference type="ARBA" id="ARBA00022490"/>
    </source>
</evidence>
<dbReference type="PANTHER" id="PTHR43253:SF1">
    <property type="entry name" value="TRICORN PROTEASE HOMOLOG 2-RELATED"/>
    <property type="match status" value="1"/>
</dbReference>
<dbReference type="PANTHER" id="PTHR43253">
    <property type="entry name" value="TRICORN PROTEASE HOMOLOG 2-RELATED"/>
    <property type="match status" value="1"/>
</dbReference>
<comment type="function">
    <text evidence="7">Degrades oligopeptides.</text>
</comment>
<dbReference type="InterPro" id="IPR015943">
    <property type="entry name" value="WD40/YVTN_repeat-like_dom_sf"/>
</dbReference>
<dbReference type="RefSeq" id="WP_349352656.1">
    <property type="nucleotide sequence ID" value="NZ_CP157804.1"/>
</dbReference>
<dbReference type="Gene3D" id="2.30.42.10">
    <property type="match status" value="1"/>
</dbReference>
<evidence type="ECO:0000256" key="2">
    <source>
        <dbReference type="ARBA" id="ARBA00008524"/>
    </source>
</evidence>
<dbReference type="InterPro" id="IPR028204">
    <property type="entry name" value="Tricorn_C1"/>
</dbReference>
<dbReference type="SUPFAM" id="SSF69304">
    <property type="entry name" value="Tricorn protease N-terminal domain"/>
    <property type="match status" value="1"/>
</dbReference>
<dbReference type="InterPro" id="IPR005151">
    <property type="entry name" value="Tail-specific_protease"/>
</dbReference>
<dbReference type="Gene3D" id="2.120.10.60">
    <property type="entry name" value="Tricorn protease N-terminal domain"/>
    <property type="match status" value="1"/>
</dbReference>
<dbReference type="InterPro" id="IPR029045">
    <property type="entry name" value="ClpP/crotonase-like_dom_sf"/>
</dbReference>
<keyword evidence="4 7" id="KW-0645">Protease</keyword>
<dbReference type="SUPFAM" id="SSF52096">
    <property type="entry name" value="ClpP/crotonase"/>
    <property type="match status" value="1"/>
</dbReference>
<organism evidence="11">
    <name type="scientific">Flagellimonas sp. MMG031</name>
    <dbReference type="NCBI Taxonomy" id="3158549"/>
    <lineage>
        <taxon>Bacteria</taxon>
        <taxon>Pseudomonadati</taxon>
        <taxon>Bacteroidota</taxon>
        <taxon>Flavobacteriia</taxon>
        <taxon>Flavobacteriales</taxon>
        <taxon>Flavobacteriaceae</taxon>
        <taxon>Flagellimonas</taxon>
    </lineage>
</organism>
<gene>
    <name evidence="11" type="ORF">ABNE31_05455</name>
</gene>
<dbReference type="CDD" id="cd10828">
    <property type="entry name" value="cpPDZ_Tricorn-protease"/>
    <property type="match status" value="1"/>
</dbReference>
<dbReference type="Pfam" id="PF26549">
    <property type="entry name" value="Tricorn_N"/>
    <property type="match status" value="1"/>
</dbReference>
<feature type="compositionally biased region" description="Basic and acidic residues" evidence="9">
    <location>
        <begin position="545"/>
        <end position="555"/>
    </location>
</feature>
<feature type="active site" description="Charge relay system" evidence="8">
    <location>
        <position position="744"/>
    </location>
</feature>
<keyword evidence="3 7" id="KW-0963">Cytoplasm</keyword>
<keyword evidence="6 7" id="KW-0720">Serine protease</keyword>
<evidence type="ECO:0000256" key="7">
    <source>
        <dbReference type="PIRNR" id="PIRNR036421"/>
    </source>
</evidence>
<dbReference type="InterPro" id="IPR029414">
    <property type="entry name" value="Tricorn_PDZ"/>
</dbReference>
<evidence type="ECO:0000256" key="9">
    <source>
        <dbReference type="SAM" id="MobiDB-lite"/>
    </source>
</evidence>
<evidence type="ECO:0000256" key="5">
    <source>
        <dbReference type="ARBA" id="ARBA00022801"/>
    </source>
</evidence>
<dbReference type="Gene3D" id="3.90.226.10">
    <property type="entry name" value="2-enoyl-CoA Hydratase, Chain A, domain 1"/>
    <property type="match status" value="1"/>
</dbReference>
<protein>
    <recommendedName>
        <fullName evidence="7">Tricorn protease homolog</fullName>
        <ecNumber evidence="7">3.4.21.-</ecNumber>
    </recommendedName>
</protein>
<evidence type="ECO:0000256" key="4">
    <source>
        <dbReference type="ARBA" id="ARBA00022670"/>
    </source>
</evidence>
<evidence type="ECO:0000256" key="6">
    <source>
        <dbReference type="ARBA" id="ARBA00022825"/>
    </source>
</evidence>
<dbReference type="EMBL" id="CP157804">
    <property type="protein sequence ID" value="XBQ24366.1"/>
    <property type="molecule type" value="Genomic_DNA"/>
</dbReference>
<evidence type="ECO:0000313" key="11">
    <source>
        <dbReference type="EMBL" id="XBQ24366.1"/>
    </source>
</evidence>
<dbReference type="EC" id="3.4.21.-" evidence="7"/>
<feature type="region of interest" description="Disordered" evidence="9">
    <location>
        <begin position="533"/>
        <end position="567"/>
    </location>
</feature>
<dbReference type="Pfam" id="PF26550">
    <property type="entry name" value="Tricorn_2nd"/>
    <property type="match status" value="1"/>
</dbReference>
<dbReference type="Pfam" id="PF14684">
    <property type="entry name" value="Tricorn_C1"/>
    <property type="match status" value="1"/>
</dbReference>
<comment type="subcellular location">
    <subcellularLocation>
        <location evidence="1 7">Cytoplasm</location>
    </subcellularLocation>
</comment>
<dbReference type="SMART" id="SM00245">
    <property type="entry name" value="TSPc"/>
    <property type="match status" value="1"/>
</dbReference>
<dbReference type="PIRSF" id="PIRSF036421">
    <property type="entry name" value="Tricorn_protease"/>
    <property type="match status" value="1"/>
</dbReference>
<dbReference type="SUPFAM" id="SSF50156">
    <property type="entry name" value="PDZ domain-like"/>
    <property type="match status" value="1"/>
</dbReference>
<comment type="similarity">
    <text evidence="2 7">Belongs to the peptidase S41B family.</text>
</comment>
<dbReference type="Gene3D" id="2.130.10.10">
    <property type="entry name" value="YVTN repeat-like/Quinoprotein amine dehydrogenase"/>
    <property type="match status" value="1"/>
</dbReference>
<feature type="active site" description="Nucleophile" evidence="8">
    <location>
        <position position="968"/>
    </location>
</feature>
<dbReference type="Gene3D" id="3.30.750.44">
    <property type="match status" value="1"/>
</dbReference>
<reference evidence="11" key="1">
    <citation type="submission" date="2024-05" db="EMBL/GenBank/DDBJ databases">
        <title>Draft Genome Sequences of Flagellimonas sp. MMG031 and Marinobacter sp. MMG032 Isolated from the dinoflagellate Symbiodinium pilosum.</title>
        <authorList>
            <person name="Shikuma N.J."/>
            <person name="Farrell M.V."/>
        </authorList>
    </citation>
    <scope>NUCLEOTIDE SEQUENCE</scope>
    <source>
        <strain evidence="11">MMG031</strain>
    </source>
</reference>
<evidence type="ECO:0000256" key="8">
    <source>
        <dbReference type="PIRSR" id="PIRSR036421-1"/>
    </source>
</evidence>
<accession>A0AAU7N0E3</accession>
<dbReference type="GO" id="GO:0008236">
    <property type="term" value="F:serine-type peptidase activity"/>
    <property type="evidence" value="ECO:0007669"/>
    <property type="project" value="UniProtKB-UniRule"/>
</dbReference>
<dbReference type="AlphaFoldDB" id="A0AAU7N0E3"/>
<evidence type="ECO:0000256" key="1">
    <source>
        <dbReference type="ARBA" id="ARBA00004496"/>
    </source>
</evidence>
<dbReference type="Pfam" id="PF03572">
    <property type="entry name" value="Peptidase_S41"/>
    <property type="match status" value="1"/>
</dbReference>
<keyword evidence="5 7" id="KW-0378">Hydrolase</keyword>
<dbReference type="KEGG" id="fld:ABNE31_05455"/>
<dbReference type="CDD" id="cd07562">
    <property type="entry name" value="Peptidase_S41_TRI"/>
    <property type="match status" value="1"/>
</dbReference>
<dbReference type="InterPro" id="IPR012393">
    <property type="entry name" value="Tricorn_protease"/>
</dbReference>